<sequence length="393" mass="43851">MVTLKPQSKTSHAFESFRLKSSDDHFSTFALESRIKTQARPGALAGTCIVVKDNIDFKGMKNSVGNKAFYDVCPPRNESATCIQPLNEKGVVVVDKAKMSSFANWEEPIESTDYQAPWNPREDGYQSPGGSSSGSAAAAATYDWLDIAIGTDTWGSVTRPALWCGCYGLRPSFGAVASGIEPCCQVYDTAGILGRDLHKCRDFAVEWLSPAALQSPPMSFASIIWPIDFWKPTDAKQNAIAQAFAQQMKTFLNAEYAEVSFEATWLASPPAQAASKPLPEYINEACDMQEYDAYHNLDDFRENYHRQYNHAPYVSPPNQKSWKFTKTISKEARNKGFARLDVYKKWFEDAILAANNNNNTLIIMPQESMQSRYRDELPTYASPIHPRASTPLL</sequence>
<protein>
    <submittedName>
        <fullName evidence="2">Amidase signature enzyme</fullName>
    </submittedName>
</protein>
<comment type="caution">
    <text evidence="2">The sequence shown here is derived from an EMBL/GenBank/DDBJ whole genome shotgun (WGS) entry which is preliminary data.</text>
</comment>
<dbReference type="InterPro" id="IPR023631">
    <property type="entry name" value="Amidase_dom"/>
</dbReference>
<dbReference type="SUPFAM" id="SSF75304">
    <property type="entry name" value="Amidase signature (AS) enzymes"/>
    <property type="match status" value="1"/>
</dbReference>
<dbReference type="Pfam" id="PF01425">
    <property type="entry name" value="Amidase"/>
    <property type="match status" value="1"/>
</dbReference>
<evidence type="ECO:0000313" key="2">
    <source>
        <dbReference type="EMBL" id="KAF2446191.1"/>
    </source>
</evidence>
<organism evidence="2 3">
    <name type="scientific">Karstenula rhodostoma CBS 690.94</name>
    <dbReference type="NCBI Taxonomy" id="1392251"/>
    <lineage>
        <taxon>Eukaryota</taxon>
        <taxon>Fungi</taxon>
        <taxon>Dikarya</taxon>
        <taxon>Ascomycota</taxon>
        <taxon>Pezizomycotina</taxon>
        <taxon>Dothideomycetes</taxon>
        <taxon>Pleosporomycetidae</taxon>
        <taxon>Pleosporales</taxon>
        <taxon>Massarineae</taxon>
        <taxon>Didymosphaeriaceae</taxon>
        <taxon>Karstenula</taxon>
    </lineage>
</organism>
<name>A0A9P4PL42_9PLEO</name>
<gene>
    <name evidence="2" type="ORF">P171DRAFT_254122</name>
</gene>
<keyword evidence="3" id="KW-1185">Reference proteome</keyword>
<reference evidence="2" key="1">
    <citation type="journal article" date="2020" name="Stud. Mycol.">
        <title>101 Dothideomycetes genomes: a test case for predicting lifestyles and emergence of pathogens.</title>
        <authorList>
            <person name="Haridas S."/>
            <person name="Albert R."/>
            <person name="Binder M."/>
            <person name="Bloem J."/>
            <person name="Labutti K."/>
            <person name="Salamov A."/>
            <person name="Andreopoulos B."/>
            <person name="Baker S."/>
            <person name="Barry K."/>
            <person name="Bills G."/>
            <person name="Bluhm B."/>
            <person name="Cannon C."/>
            <person name="Castanera R."/>
            <person name="Culley D."/>
            <person name="Daum C."/>
            <person name="Ezra D."/>
            <person name="Gonzalez J."/>
            <person name="Henrissat B."/>
            <person name="Kuo A."/>
            <person name="Liang C."/>
            <person name="Lipzen A."/>
            <person name="Lutzoni F."/>
            <person name="Magnuson J."/>
            <person name="Mondo S."/>
            <person name="Nolan M."/>
            <person name="Ohm R."/>
            <person name="Pangilinan J."/>
            <person name="Park H.-J."/>
            <person name="Ramirez L."/>
            <person name="Alfaro M."/>
            <person name="Sun H."/>
            <person name="Tritt A."/>
            <person name="Yoshinaga Y."/>
            <person name="Zwiers L.-H."/>
            <person name="Turgeon B."/>
            <person name="Goodwin S."/>
            <person name="Spatafora J."/>
            <person name="Crous P."/>
            <person name="Grigoriev I."/>
        </authorList>
    </citation>
    <scope>NUCLEOTIDE SEQUENCE</scope>
    <source>
        <strain evidence="2">CBS 690.94</strain>
    </source>
</reference>
<evidence type="ECO:0000259" key="1">
    <source>
        <dbReference type="Pfam" id="PF01425"/>
    </source>
</evidence>
<accession>A0A9P4PL42</accession>
<proteinExistence type="predicted"/>
<feature type="domain" description="Amidase" evidence="1">
    <location>
        <begin position="31"/>
        <end position="204"/>
    </location>
</feature>
<dbReference type="PANTHER" id="PTHR46310:SF7">
    <property type="entry name" value="AMIDASE 1"/>
    <property type="match status" value="1"/>
</dbReference>
<dbReference type="Gene3D" id="3.90.1300.10">
    <property type="entry name" value="Amidase signature (AS) domain"/>
    <property type="match status" value="1"/>
</dbReference>
<dbReference type="PANTHER" id="PTHR46310">
    <property type="entry name" value="AMIDASE 1"/>
    <property type="match status" value="1"/>
</dbReference>
<evidence type="ECO:0000313" key="3">
    <source>
        <dbReference type="Proteomes" id="UP000799764"/>
    </source>
</evidence>
<dbReference type="OrthoDB" id="5423360at2759"/>
<dbReference type="EMBL" id="MU001498">
    <property type="protein sequence ID" value="KAF2446191.1"/>
    <property type="molecule type" value="Genomic_DNA"/>
</dbReference>
<dbReference type="InterPro" id="IPR036928">
    <property type="entry name" value="AS_sf"/>
</dbReference>
<dbReference type="AlphaFoldDB" id="A0A9P4PL42"/>
<dbReference type="Proteomes" id="UP000799764">
    <property type="component" value="Unassembled WGS sequence"/>
</dbReference>